<protein>
    <recommendedName>
        <fullName evidence="3">PsbP C-terminal domain-containing protein</fullName>
    </recommendedName>
</protein>
<evidence type="ECO:0008006" key="3">
    <source>
        <dbReference type="Google" id="ProtNLM"/>
    </source>
</evidence>
<organism evidence="2">
    <name type="scientific">marine sediment metagenome</name>
    <dbReference type="NCBI Taxonomy" id="412755"/>
    <lineage>
        <taxon>unclassified sequences</taxon>
        <taxon>metagenomes</taxon>
        <taxon>ecological metagenomes</taxon>
    </lineage>
</organism>
<accession>X1M8H4</accession>
<reference evidence="2" key="1">
    <citation type="journal article" date="2014" name="Front. Microbiol.">
        <title>High frequency of phylogenetically diverse reductive dehalogenase-homologous genes in deep subseafloor sedimentary metagenomes.</title>
        <authorList>
            <person name="Kawai M."/>
            <person name="Futagami T."/>
            <person name="Toyoda A."/>
            <person name="Takaki Y."/>
            <person name="Nishi S."/>
            <person name="Hori S."/>
            <person name="Arai W."/>
            <person name="Tsubouchi T."/>
            <person name="Morono Y."/>
            <person name="Uchiyama I."/>
            <person name="Ito T."/>
            <person name="Fujiyama A."/>
            <person name="Inagaki F."/>
            <person name="Takami H."/>
        </authorList>
    </citation>
    <scope>NUCLEOTIDE SEQUENCE</scope>
    <source>
        <strain evidence="2">Expedition CK06-06</strain>
    </source>
</reference>
<keyword evidence="1" id="KW-0472">Membrane</keyword>
<keyword evidence="1" id="KW-1133">Transmembrane helix</keyword>
<evidence type="ECO:0000313" key="2">
    <source>
        <dbReference type="EMBL" id="GAI14406.1"/>
    </source>
</evidence>
<name>X1M8H4_9ZZZZ</name>
<feature type="transmembrane region" description="Helical" evidence="1">
    <location>
        <begin position="6"/>
        <end position="26"/>
    </location>
</feature>
<evidence type="ECO:0000256" key="1">
    <source>
        <dbReference type="SAM" id="Phobius"/>
    </source>
</evidence>
<gene>
    <name evidence="2" type="ORF">S06H3_20480</name>
</gene>
<proteinExistence type="predicted"/>
<dbReference type="Gene3D" id="3.40.1000.10">
    <property type="entry name" value="Mog1/PsbP, alpha/beta/alpha sandwich"/>
    <property type="match status" value="1"/>
</dbReference>
<dbReference type="AlphaFoldDB" id="X1M8H4"/>
<dbReference type="EMBL" id="BARV01010609">
    <property type="protein sequence ID" value="GAI14406.1"/>
    <property type="molecule type" value="Genomic_DNA"/>
</dbReference>
<dbReference type="PROSITE" id="PS51257">
    <property type="entry name" value="PROKAR_LIPOPROTEIN"/>
    <property type="match status" value="1"/>
</dbReference>
<comment type="caution">
    <text evidence="2">The sequence shown here is derived from an EMBL/GenBank/DDBJ whole genome shotgun (WGS) entry which is preliminary data.</text>
</comment>
<sequence length="185" mass="21010">MVHKGYIGPIVLTAVIIGCIFISGCLDLMNEGDQTNAFITYENTKYGVVIKYPDTWAKLENLSGDVLVTFMPDEDDVFLGVFNVSVLAGDSLDMESFKKRHIETLKNMFKDKDINISYENSTTLAGREAYTVLFTFIDSGHKFKRLEIWTLEKGTVYLLAYQADVSYYDEYIGIVEKMVDNFEIA</sequence>
<keyword evidence="1" id="KW-0812">Transmembrane</keyword>